<dbReference type="STRING" id="5353.A0A1Q3E1N4"/>
<dbReference type="Pfam" id="PF01479">
    <property type="entry name" value="S4"/>
    <property type="match status" value="1"/>
</dbReference>
<evidence type="ECO:0000259" key="8">
    <source>
        <dbReference type="SMART" id="SM00363"/>
    </source>
</evidence>
<evidence type="ECO:0000256" key="2">
    <source>
        <dbReference type="ARBA" id="ARBA00022730"/>
    </source>
</evidence>
<keyword evidence="4" id="KW-0689">Ribosomal protein</keyword>
<evidence type="ECO:0000313" key="9">
    <source>
        <dbReference type="EMBL" id="GAW00949.1"/>
    </source>
</evidence>
<reference evidence="9 10" key="2">
    <citation type="submission" date="2017-02" db="EMBL/GenBank/DDBJ databases">
        <title>A genome survey and senescence transcriptome analysis in Lentinula edodes.</title>
        <authorList>
            <person name="Sakamoto Y."/>
            <person name="Nakade K."/>
            <person name="Sato S."/>
            <person name="Yoshida Y."/>
            <person name="Miyazaki K."/>
            <person name="Natsume S."/>
            <person name="Konno N."/>
        </authorList>
    </citation>
    <scope>NUCLEOTIDE SEQUENCE [LARGE SCALE GENOMIC DNA]</scope>
    <source>
        <strain evidence="9 10">NBRC 111202</strain>
    </source>
</reference>
<dbReference type="PANTHER" id="PTHR11831:SF4">
    <property type="entry name" value="SMALL RIBOSOMAL SUBUNIT PROTEIN US4M"/>
    <property type="match status" value="1"/>
</dbReference>
<dbReference type="SUPFAM" id="SSF55174">
    <property type="entry name" value="Alpha-L RNA-binding motif"/>
    <property type="match status" value="1"/>
</dbReference>
<comment type="caution">
    <text evidence="9">The sequence shown here is derived from an EMBL/GenBank/DDBJ whole genome shotgun (WGS) entry which is preliminary data.</text>
</comment>
<dbReference type="InterPro" id="IPR036986">
    <property type="entry name" value="S4_RNA-bd_sf"/>
</dbReference>
<name>A0A1Q3E1N4_LENED</name>
<evidence type="ECO:0000256" key="1">
    <source>
        <dbReference type="ARBA" id="ARBA00007465"/>
    </source>
</evidence>
<evidence type="ECO:0000256" key="5">
    <source>
        <dbReference type="ARBA" id="ARBA00023274"/>
    </source>
</evidence>
<dbReference type="PANTHER" id="PTHR11831">
    <property type="entry name" value="30S 40S RIBOSOMAL PROTEIN"/>
    <property type="match status" value="1"/>
</dbReference>
<dbReference type="InterPro" id="IPR002942">
    <property type="entry name" value="S4_RNA-bd"/>
</dbReference>
<protein>
    <submittedName>
        <fullName evidence="9">Nam9 protein</fullName>
    </submittedName>
</protein>
<keyword evidence="2 6" id="KW-0699">rRNA-binding</keyword>
<accession>A0A1Q3E1N4</accession>
<dbReference type="PROSITE" id="PS50889">
    <property type="entry name" value="S4"/>
    <property type="match status" value="1"/>
</dbReference>
<keyword evidence="3 6" id="KW-0694">RNA-binding</keyword>
<dbReference type="CDD" id="cd00165">
    <property type="entry name" value="S4"/>
    <property type="match status" value="1"/>
</dbReference>
<evidence type="ECO:0000256" key="4">
    <source>
        <dbReference type="ARBA" id="ARBA00022980"/>
    </source>
</evidence>
<gene>
    <name evidence="9" type="ORF">LENED_002511</name>
</gene>
<dbReference type="InterPro" id="IPR022801">
    <property type="entry name" value="Ribosomal_uS4"/>
</dbReference>
<dbReference type="GO" id="GO:0019843">
    <property type="term" value="F:rRNA binding"/>
    <property type="evidence" value="ECO:0007669"/>
    <property type="project" value="UniProtKB-KW"/>
</dbReference>
<evidence type="ECO:0000256" key="3">
    <source>
        <dbReference type="ARBA" id="ARBA00022884"/>
    </source>
</evidence>
<sequence>MEAITIVQIIKIIVPLPEFKLFEKKKFSSLLCRAAYRFNESNVEVDRICNWSFADEPEAPDHLSAFPFLVWGACFEYLSVFFSFCFPLCIRLGSTSRSLSTLDFLTVKTGAGLKDKGKEQQQQGNGDSNLSRRNGASKMRDVGVYSIARAMPRMSWHPRNLYNLWQRSVNPRVKNTSVFTTSEKTLFQQRWKSKALVRAYHGDYIPEKIFKKWYVPDGLPNVRPRKGVRGGDEGLLESYAGRKVREDEEYEEDEIKYEMAPVGSLMFSEVERRIDTVVFRGCFAHSIYEARRLVVHGNVLLNGKRHQNANTRLKPGDMITVSPKAIRFLQPPEKLDPTYTDDPNSSLPTPTTAAERLTPFHLPPYASPFLFIPAYLEPNFATCSLIYVRHPTARPGYSEIPSPYDADGEIVRFAWEWYSRRRPRVRSVTRLRRMPEDRTYDPESRDEREKERREQEVVRRKEEARRGGMILTEPPRK</sequence>
<feature type="region of interest" description="Disordered" evidence="7">
    <location>
        <begin position="115"/>
        <end position="134"/>
    </location>
</feature>
<reference evidence="9 10" key="1">
    <citation type="submission" date="2016-08" db="EMBL/GenBank/DDBJ databases">
        <authorList>
            <consortium name="Lentinula edodes genome sequencing consortium"/>
            <person name="Sakamoto Y."/>
            <person name="Nakade K."/>
            <person name="Sato S."/>
            <person name="Yoshida Y."/>
            <person name="Miyazaki K."/>
            <person name="Natsume S."/>
            <person name="Konno N."/>
        </authorList>
    </citation>
    <scope>NUCLEOTIDE SEQUENCE [LARGE SCALE GENOMIC DNA]</scope>
    <source>
        <strain evidence="9 10">NBRC 111202</strain>
    </source>
</reference>
<evidence type="ECO:0000256" key="7">
    <source>
        <dbReference type="SAM" id="MobiDB-lite"/>
    </source>
</evidence>
<dbReference type="GO" id="GO:0042274">
    <property type="term" value="P:ribosomal small subunit biogenesis"/>
    <property type="evidence" value="ECO:0007669"/>
    <property type="project" value="TreeGrafter"/>
</dbReference>
<dbReference type="Gene3D" id="3.10.290.10">
    <property type="entry name" value="RNA-binding S4 domain"/>
    <property type="match status" value="1"/>
</dbReference>
<evidence type="ECO:0000313" key="10">
    <source>
        <dbReference type="Proteomes" id="UP000188533"/>
    </source>
</evidence>
<dbReference type="EMBL" id="BDGU01000046">
    <property type="protein sequence ID" value="GAW00949.1"/>
    <property type="molecule type" value="Genomic_DNA"/>
</dbReference>
<feature type="region of interest" description="Disordered" evidence="7">
    <location>
        <begin position="430"/>
        <end position="477"/>
    </location>
</feature>
<dbReference type="InterPro" id="IPR018079">
    <property type="entry name" value="Ribosomal_uS4_CS"/>
</dbReference>
<evidence type="ECO:0000256" key="6">
    <source>
        <dbReference type="PROSITE-ProRule" id="PRU00182"/>
    </source>
</evidence>
<dbReference type="AlphaFoldDB" id="A0A1Q3E1N4"/>
<organism evidence="9 10">
    <name type="scientific">Lentinula edodes</name>
    <name type="common">Shiitake mushroom</name>
    <name type="synonym">Lentinus edodes</name>
    <dbReference type="NCBI Taxonomy" id="5353"/>
    <lineage>
        <taxon>Eukaryota</taxon>
        <taxon>Fungi</taxon>
        <taxon>Dikarya</taxon>
        <taxon>Basidiomycota</taxon>
        <taxon>Agaricomycotina</taxon>
        <taxon>Agaricomycetes</taxon>
        <taxon>Agaricomycetidae</taxon>
        <taxon>Agaricales</taxon>
        <taxon>Marasmiineae</taxon>
        <taxon>Omphalotaceae</taxon>
        <taxon>Lentinula</taxon>
    </lineage>
</organism>
<keyword evidence="10" id="KW-1185">Reference proteome</keyword>
<dbReference type="PROSITE" id="PS00632">
    <property type="entry name" value="RIBOSOMAL_S4"/>
    <property type="match status" value="1"/>
</dbReference>
<dbReference type="Proteomes" id="UP000188533">
    <property type="component" value="Unassembled WGS sequence"/>
</dbReference>
<feature type="compositionally biased region" description="Polar residues" evidence="7">
    <location>
        <begin position="120"/>
        <end position="134"/>
    </location>
</feature>
<dbReference type="GO" id="GO:0005763">
    <property type="term" value="C:mitochondrial small ribosomal subunit"/>
    <property type="evidence" value="ECO:0007669"/>
    <property type="project" value="TreeGrafter"/>
</dbReference>
<feature type="compositionally biased region" description="Basic and acidic residues" evidence="7">
    <location>
        <begin position="433"/>
        <end position="466"/>
    </location>
</feature>
<proteinExistence type="inferred from homology"/>
<dbReference type="GO" id="GO:0003735">
    <property type="term" value="F:structural constituent of ribosome"/>
    <property type="evidence" value="ECO:0007669"/>
    <property type="project" value="TreeGrafter"/>
</dbReference>
<feature type="domain" description="RNA-binding S4" evidence="8">
    <location>
        <begin position="272"/>
        <end position="334"/>
    </location>
</feature>
<dbReference type="SMART" id="SM00363">
    <property type="entry name" value="S4"/>
    <property type="match status" value="1"/>
</dbReference>
<comment type="similarity">
    <text evidence="1">Belongs to the universal ribosomal protein uS4 family.</text>
</comment>
<keyword evidence="5" id="KW-0687">Ribonucleoprotein</keyword>